<dbReference type="AlphaFoldDB" id="A0ABD3E7Y3"/>
<protein>
    <recommendedName>
        <fullName evidence="8">Telomeric repeat-binding factor</fullName>
    </recommendedName>
</protein>
<evidence type="ECO:0000256" key="3">
    <source>
        <dbReference type="SAM" id="MobiDB-lite"/>
    </source>
</evidence>
<dbReference type="InterPro" id="IPR017930">
    <property type="entry name" value="Myb_dom"/>
</dbReference>
<feature type="region of interest" description="Disordered" evidence="3">
    <location>
        <begin position="219"/>
        <end position="241"/>
    </location>
</feature>
<dbReference type="Pfam" id="PF00249">
    <property type="entry name" value="Myb_DNA-binding"/>
    <property type="match status" value="1"/>
</dbReference>
<dbReference type="InterPro" id="IPR009057">
    <property type="entry name" value="Homeodomain-like_sf"/>
</dbReference>
<dbReference type="CDD" id="cd11660">
    <property type="entry name" value="SANT_TRF"/>
    <property type="match status" value="1"/>
</dbReference>
<evidence type="ECO:0000256" key="1">
    <source>
        <dbReference type="ARBA" id="ARBA00004123"/>
    </source>
</evidence>
<keyword evidence="2" id="KW-0539">Nucleus</keyword>
<dbReference type="PANTHER" id="PTHR46993">
    <property type="entry name" value="MYB TRANSCRIPTION FACTOR"/>
    <property type="match status" value="1"/>
</dbReference>
<feature type="domain" description="Myb-like" evidence="4">
    <location>
        <begin position="420"/>
        <end position="475"/>
    </location>
</feature>
<dbReference type="GO" id="GO:0005634">
    <property type="term" value="C:nucleus"/>
    <property type="evidence" value="ECO:0007669"/>
    <property type="project" value="UniProtKB-SubCell"/>
</dbReference>
<proteinExistence type="predicted"/>
<evidence type="ECO:0000313" key="7">
    <source>
        <dbReference type="Proteomes" id="UP001632038"/>
    </source>
</evidence>
<reference evidence="7" key="1">
    <citation type="journal article" date="2024" name="IScience">
        <title>Strigolactones Initiate the Formation of Haustorium-like Structures in Castilleja.</title>
        <authorList>
            <person name="Buerger M."/>
            <person name="Peterson D."/>
            <person name="Chory J."/>
        </authorList>
    </citation>
    <scope>NUCLEOTIDE SEQUENCE [LARGE SCALE GENOMIC DNA]</scope>
</reference>
<evidence type="ECO:0000256" key="2">
    <source>
        <dbReference type="ARBA" id="ARBA00023242"/>
    </source>
</evidence>
<comment type="subcellular location">
    <subcellularLocation>
        <location evidence="1">Nucleus</location>
    </subcellularLocation>
</comment>
<accession>A0ABD3E7Y3</accession>
<evidence type="ECO:0000313" key="6">
    <source>
        <dbReference type="EMBL" id="KAL3649209.1"/>
    </source>
</evidence>
<name>A0ABD3E7Y3_9LAMI</name>
<dbReference type="InterPro" id="IPR001005">
    <property type="entry name" value="SANT/Myb"/>
</dbReference>
<organism evidence="6 7">
    <name type="scientific">Castilleja foliolosa</name>
    <dbReference type="NCBI Taxonomy" id="1961234"/>
    <lineage>
        <taxon>Eukaryota</taxon>
        <taxon>Viridiplantae</taxon>
        <taxon>Streptophyta</taxon>
        <taxon>Embryophyta</taxon>
        <taxon>Tracheophyta</taxon>
        <taxon>Spermatophyta</taxon>
        <taxon>Magnoliopsida</taxon>
        <taxon>eudicotyledons</taxon>
        <taxon>Gunneridae</taxon>
        <taxon>Pentapetalae</taxon>
        <taxon>asterids</taxon>
        <taxon>lamiids</taxon>
        <taxon>Lamiales</taxon>
        <taxon>Orobanchaceae</taxon>
        <taxon>Pedicularideae</taxon>
        <taxon>Castillejinae</taxon>
        <taxon>Castilleja</taxon>
    </lineage>
</organism>
<feature type="domain" description="HTH myb-type" evidence="5">
    <location>
        <begin position="420"/>
        <end position="478"/>
    </location>
</feature>
<dbReference type="EMBL" id="JAVIJP010000007">
    <property type="protein sequence ID" value="KAL3649209.1"/>
    <property type="molecule type" value="Genomic_DNA"/>
</dbReference>
<sequence>MDIDPDIANWVLEFLLRQPLEDRILNSLLRALPLPNNNAHLKKMLLLRKIESEVSSCSISESILELLEQLEELEFQQGSETVSNAMKSAYCAVAVDCTVKLLLNNGDDNRKFKFFETVKRVWRGRIGRMEKMVKKCGLGSDELSQWKDEIEAAVWEDSACDGVVKKSENVNAIEALKAYTKEERKKMGPSFLEVVAERVKSDEDMQGVLGMGSGDQVVAGNEESPSCRAGDASNAGNGTQRKKIKLRDKLVGLRRSRGLTNCRGAKIVDSAETSTTNVPTVGNYNILSSAEINRVREALGSSASELHAAVKDPLPDALRFAEGISDISRKENKRPVEDNHVEPNLLVVDGAGVVQGNGCSTSNGTKPSLMERNSSARTYEWDESIDGSQDYPPSRGMLILPSPMTINVSPLDRYEAKNLKRRRKGRKWSLVEEDALRAGVQKYGKGNWKVILNEHHDIFEDRTEVDLKDKWRNLTRHG</sequence>
<dbReference type="SMART" id="SM00717">
    <property type="entry name" value="SANT"/>
    <property type="match status" value="1"/>
</dbReference>
<gene>
    <name evidence="6" type="ORF">CASFOL_005612</name>
</gene>
<keyword evidence="7" id="KW-1185">Reference proteome</keyword>
<dbReference type="PROSITE" id="PS51294">
    <property type="entry name" value="HTH_MYB"/>
    <property type="match status" value="1"/>
</dbReference>
<comment type="caution">
    <text evidence="6">The sequence shown here is derived from an EMBL/GenBank/DDBJ whole genome shotgun (WGS) entry which is preliminary data.</text>
</comment>
<evidence type="ECO:0000259" key="4">
    <source>
        <dbReference type="PROSITE" id="PS50090"/>
    </source>
</evidence>
<dbReference type="Proteomes" id="UP001632038">
    <property type="component" value="Unassembled WGS sequence"/>
</dbReference>
<dbReference type="PROSITE" id="PS50090">
    <property type="entry name" value="MYB_LIKE"/>
    <property type="match status" value="1"/>
</dbReference>
<dbReference type="SUPFAM" id="SSF46689">
    <property type="entry name" value="Homeodomain-like"/>
    <property type="match status" value="1"/>
</dbReference>
<dbReference type="Gene3D" id="1.10.246.220">
    <property type="match status" value="1"/>
</dbReference>
<dbReference type="PANTHER" id="PTHR46993:SF6">
    <property type="entry name" value="MYB TRANSCRIPTION FACTOR"/>
    <property type="match status" value="1"/>
</dbReference>
<evidence type="ECO:0000259" key="5">
    <source>
        <dbReference type="PROSITE" id="PS51294"/>
    </source>
</evidence>
<evidence type="ECO:0008006" key="8">
    <source>
        <dbReference type="Google" id="ProtNLM"/>
    </source>
</evidence>